<proteinExistence type="predicted"/>
<keyword evidence="2" id="KW-0472">Membrane</keyword>
<dbReference type="PANTHER" id="PTHR38421:SF1">
    <property type="entry name" value="TRANSMEMBRANE PROTEIN"/>
    <property type="match status" value="1"/>
</dbReference>
<accession>A0A1X2IEE1</accession>
<keyword evidence="2" id="KW-0812">Transmembrane</keyword>
<feature type="transmembrane region" description="Helical" evidence="2">
    <location>
        <begin position="291"/>
        <end position="313"/>
    </location>
</feature>
<dbReference type="AlphaFoldDB" id="A0A1X2IEE1"/>
<sequence length="402" mass="46801">MAPWRLKGLWLGVVYAVEGIHLVLQNPALRQKQHLRIFLQLSILSFMLIGAAQILVGLPIHCLRLFFWVLSPSFLHDDHAINSTLTFWHTTLHNLISALPFVLLLFMRYLYPQPLDNLFMESLEFVDGRQTKSGTLGQQHHQQQPRQRQSRSKKYSSISHHQQPHSDQKVPSDITLLPPQQQQQQQQQQEQQQQQQQHQKQQQRKRQPRYQQQRTMDNRSEPLSFAQQLAMQKKRSRYWQNLKDSSARTWKKVRLGLMLGMLSMIPIVGQFVFPAAGAFATFKALGRTQAILVGLCFLCLPSWITSFAIRGLLGMRVLMRELLEPYFSRMGMTHKEKRRWFDSRRDILFGFSVIAYLLIQMVPIFNFLAYGVIQASASYMVLVTDPLPMPPPSPIKKKKSLF</sequence>
<feature type="transmembrane region" description="Helical" evidence="2">
    <location>
        <begin position="347"/>
        <end position="373"/>
    </location>
</feature>
<dbReference type="OrthoDB" id="10041630at2759"/>
<organism evidence="3 4">
    <name type="scientific">Absidia repens</name>
    <dbReference type="NCBI Taxonomy" id="90262"/>
    <lineage>
        <taxon>Eukaryota</taxon>
        <taxon>Fungi</taxon>
        <taxon>Fungi incertae sedis</taxon>
        <taxon>Mucoromycota</taxon>
        <taxon>Mucoromycotina</taxon>
        <taxon>Mucoromycetes</taxon>
        <taxon>Mucorales</taxon>
        <taxon>Cunninghamellaceae</taxon>
        <taxon>Absidia</taxon>
    </lineage>
</organism>
<evidence type="ECO:0000256" key="2">
    <source>
        <dbReference type="SAM" id="Phobius"/>
    </source>
</evidence>
<evidence type="ECO:0000313" key="4">
    <source>
        <dbReference type="Proteomes" id="UP000193560"/>
    </source>
</evidence>
<keyword evidence="4" id="KW-1185">Reference proteome</keyword>
<dbReference type="PANTHER" id="PTHR38421">
    <property type="entry name" value="TRANSMEMBRANE PROTEIN USGS"/>
    <property type="match status" value="1"/>
</dbReference>
<reference evidence="3 4" key="1">
    <citation type="submission" date="2016-07" db="EMBL/GenBank/DDBJ databases">
        <title>Pervasive Adenine N6-methylation of Active Genes in Fungi.</title>
        <authorList>
            <consortium name="DOE Joint Genome Institute"/>
            <person name="Mondo S.J."/>
            <person name="Dannebaum R.O."/>
            <person name="Kuo R.C."/>
            <person name="Labutti K."/>
            <person name="Haridas S."/>
            <person name="Kuo A."/>
            <person name="Salamov A."/>
            <person name="Ahrendt S.R."/>
            <person name="Lipzen A."/>
            <person name="Sullivan W."/>
            <person name="Andreopoulos W.B."/>
            <person name="Clum A."/>
            <person name="Lindquist E."/>
            <person name="Daum C."/>
            <person name="Ramamoorthy G.K."/>
            <person name="Gryganskyi A."/>
            <person name="Culley D."/>
            <person name="Magnuson J.K."/>
            <person name="James T.Y."/>
            <person name="O'Malley M.A."/>
            <person name="Stajich J.E."/>
            <person name="Spatafora J.W."/>
            <person name="Visel A."/>
            <person name="Grigoriev I.V."/>
        </authorList>
    </citation>
    <scope>NUCLEOTIDE SEQUENCE [LARGE SCALE GENOMIC DNA]</scope>
    <source>
        <strain evidence="3 4">NRRL 1336</strain>
    </source>
</reference>
<keyword evidence="2" id="KW-1133">Transmembrane helix</keyword>
<feature type="transmembrane region" description="Helical" evidence="2">
    <location>
        <begin position="87"/>
        <end position="111"/>
    </location>
</feature>
<evidence type="ECO:0000256" key="1">
    <source>
        <dbReference type="SAM" id="MobiDB-lite"/>
    </source>
</evidence>
<feature type="compositionally biased region" description="Low complexity" evidence="1">
    <location>
        <begin position="138"/>
        <end position="147"/>
    </location>
</feature>
<dbReference type="Proteomes" id="UP000193560">
    <property type="component" value="Unassembled WGS sequence"/>
</dbReference>
<comment type="caution">
    <text evidence="3">The sequence shown here is derived from an EMBL/GenBank/DDBJ whole genome shotgun (WGS) entry which is preliminary data.</text>
</comment>
<protein>
    <recommendedName>
        <fullName evidence="5">Etoposide-induced protein 2.4-domain-containing protein</fullName>
    </recommendedName>
</protein>
<evidence type="ECO:0008006" key="5">
    <source>
        <dbReference type="Google" id="ProtNLM"/>
    </source>
</evidence>
<name>A0A1X2IEE1_9FUNG</name>
<feature type="compositionally biased region" description="Low complexity" evidence="1">
    <location>
        <begin position="180"/>
        <end position="200"/>
    </location>
</feature>
<dbReference type="EMBL" id="MCGE01000013">
    <property type="protein sequence ID" value="ORZ15093.1"/>
    <property type="molecule type" value="Genomic_DNA"/>
</dbReference>
<feature type="transmembrane region" description="Helical" evidence="2">
    <location>
        <begin position="255"/>
        <end position="279"/>
    </location>
</feature>
<feature type="region of interest" description="Disordered" evidence="1">
    <location>
        <begin position="132"/>
        <end position="226"/>
    </location>
</feature>
<evidence type="ECO:0000313" key="3">
    <source>
        <dbReference type="EMBL" id="ORZ15093.1"/>
    </source>
</evidence>
<gene>
    <name evidence="3" type="ORF">BCR42DRAFT_416384</name>
</gene>
<feature type="transmembrane region" description="Helical" evidence="2">
    <location>
        <begin position="37"/>
        <end position="67"/>
    </location>
</feature>